<evidence type="ECO:0000313" key="5">
    <source>
        <dbReference type="Proteomes" id="UP000626180"/>
    </source>
</evidence>
<evidence type="ECO:0000313" key="6">
    <source>
        <dbReference type="Proteomes" id="UP000638986"/>
    </source>
</evidence>
<protein>
    <submittedName>
        <fullName evidence="3">Fe-S-cluster oxidoreductase</fullName>
    </submittedName>
    <submittedName>
        <fullName evidence="1">YkgJ family cysteine cluster protein</fullName>
    </submittedName>
</protein>
<dbReference type="Proteomes" id="UP000638986">
    <property type="component" value="Unassembled WGS sequence"/>
</dbReference>
<reference evidence="3 4" key="1">
    <citation type="submission" date="2018-06" db="EMBL/GenBank/DDBJ databases">
        <authorList>
            <consortium name="Pathogen Informatics"/>
            <person name="Doyle S."/>
        </authorList>
    </citation>
    <scope>NUCLEOTIDE SEQUENCE [LARGE SCALE GENOMIC DNA]</scope>
    <source>
        <strain evidence="3 4">NCTC11842</strain>
    </source>
</reference>
<accession>A0A2X2D6C8</accession>
<dbReference type="Proteomes" id="UP000250443">
    <property type="component" value="Unassembled WGS sequence"/>
</dbReference>
<dbReference type="InterPro" id="IPR005358">
    <property type="entry name" value="Puta_zinc/iron-chelating_dom"/>
</dbReference>
<dbReference type="Proteomes" id="UP000626180">
    <property type="component" value="Unassembled WGS sequence"/>
</dbReference>
<keyword evidence="5" id="KW-1185">Reference proteome</keyword>
<reference evidence="2 6" key="3">
    <citation type="submission" date="2020-11" db="EMBL/GenBank/DDBJ databases">
        <title>Enhanced detection system for hospital associated transmission using whole genome sequencing surveillance.</title>
        <authorList>
            <person name="Harrison L.H."/>
            <person name="Van Tyne D."/>
            <person name="Marsh J.W."/>
            <person name="Griffith M.P."/>
            <person name="Snyder D.J."/>
            <person name="Cooper V.S."/>
            <person name="Mustapha M."/>
        </authorList>
    </citation>
    <scope>NUCLEOTIDE SEQUENCE [LARGE SCALE GENOMIC DNA]</scope>
    <source>
        <strain evidence="2 6">PSB00013</strain>
    </source>
</reference>
<dbReference type="PANTHER" id="PTHR36931">
    <property type="entry name" value="UPF0153 PROTEIN YEIW"/>
    <property type="match status" value="1"/>
</dbReference>
<dbReference type="Pfam" id="PF03692">
    <property type="entry name" value="CxxCxxCC"/>
    <property type="match status" value="1"/>
</dbReference>
<evidence type="ECO:0000313" key="3">
    <source>
        <dbReference type="EMBL" id="SPZ07875.1"/>
    </source>
</evidence>
<dbReference type="GeneID" id="300268160"/>
<reference evidence="1 5" key="2">
    <citation type="submission" date="2020-10" db="EMBL/GenBank/DDBJ databases">
        <title>Genome sequences of Pseudomonas isolates.</title>
        <authorList>
            <person name="Wessels L."/>
            <person name="Reich F."/>
            <person name="Hammerl J."/>
        </authorList>
    </citation>
    <scope>NUCLEOTIDE SEQUENCE [LARGE SCALE GENOMIC DNA]</scope>
    <source>
        <strain evidence="1 5">20-MO00624-0</strain>
    </source>
</reference>
<evidence type="ECO:0000313" key="1">
    <source>
        <dbReference type="EMBL" id="MBF8642459.1"/>
    </source>
</evidence>
<organism evidence="3 4">
    <name type="scientific">Pseudomonas luteola</name>
    <dbReference type="NCBI Taxonomy" id="47886"/>
    <lineage>
        <taxon>Bacteria</taxon>
        <taxon>Pseudomonadati</taxon>
        <taxon>Pseudomonadota</taxon>
        <taxon>Gammaproteobacteria</taxon>
        <taxon>Pseudomonadales</taxon>
        <taxon>Pseudomonadaceae</taxon>
        <taxon>Pseudomonas</taxon>
    </lineage>
</organism>
<dbReference type="PANTHER" id="PTHR36931:SF1">
    <property type="entry name" value="UPF0153 PROTEIN YEIW"/>
    <property type="match status" value="1"/>
</dbReference>
<dbReference type="InterPro" id="IPR052572">
    <property type="entry name" value="UPF0153_domain"/>
</dbReference>
<proteinExistence type="predicted"/>
<dbReference type="RefSeq" id="WP_010794786.1">
    <property type="nucleotide sequence ID" value="NZ_CP069262.1"/>
</dbReference>
<name>A0A2X2D6C8_PSELU</name>
<dbReference type="AlphaFoldDB" id="A0A2X2D6C8"/>
<evidence type="ECO:0000313" key="4">
    <source>
        <dbReference type="Proteomes" id="UP000250443"/>
    </source>
</evidence>
<dbReference type="EMBL" id="JADTXM010000024">
    <property type="protein sequence ID" value="MBH3441644.1"/>
    <property type="molecule type" value="Genomic_DNA"/>
</dbReference>
<sequence>MECRAGCGACCIAPSISTPLPAMPQGKPAGVRCAHLSETDLCELFGKPERPPVCSAFSAEPFVCGDSRDEALMLIAYLEDVTAA</sequence>
<dbReference type="EMBL" id="UAUF01000012">
    <property type="protein sequence ID" value="SPZ07875.1"/>
    <property type="molecule type" value="Genomic_DNA"/>
</dbReference>
<gene>
    <name evidence="2" type="ORF">I5Q09_23480</name>
    <name evidence="1" type="ORF">IRZ65_17425</name>
    <name evidence="3" type="ORF">NCTC11842_02581</name>
</gene>
<dbReference type="EMBL" id="JADMCD010000009">
    <property type="protein sequence ID" value="MBF8642459.1"/>
    <property type="molecule type" value="Genomic_DNA"/>
</dbReference>
<evidence type="ECO:0000313" key="2">
    <source>
        <dbReference type="EMBL" id="MBH3441644.1"/>
    </source>
</evidence>